<gene>
    <name evidence="2" type="ORF">ENS31_09085</name>
</gene>
<protein>
    <submittedName>
        <fullName evidence="2">GNAT family N-acetyltransferase</fullName>
    </submittedName>
</protein>
<evidence type="ECO:0000259" key="1">
    <source>
        <dbReference type="PROSITE" id="PS51186"/>
    </source>
</evidence>
<name>A0A7V2ZKK0_9BACT</name>
<dbReference type="GO" id="GO:0034069">
    <property type="term" value="F:aminoglycoside N-acetyltransferase activity"/>
    <property type="evidence" value="ECO:0007669"/>
    <property type="project" value="TreeGrafter"/>
</dbReference>
<dbReference type="InterPro" id="IPR051554">
    <property type="entry name" value="Acetyltransferase_Eis"/>
</dbReference>
<dbReference type="Gene3D" id="3.40.630.30">
    <property type="match status" value="2"/>
</dbReference>
<accession>A0A7V2ZKK0</accession>
<dbReference type="InterPro" id="IPR016181">
    <property type="entry name" value="Acyl_CoA_acyltransferase"/>
</dbReference>
<dbReference type="PANTHER" id="PTHR37817:SF1">
    <property type="entry name" value="N-ACETYLTRANSFERASE EIS"/>
    <property type="match status" value="1"/>
</dbReference>
<dbReference type="SUPFAM" id="SSF55729">
    <property type="entry name" value="Acyl-CoA N-acyltransferases (Nat)"/>
    <property type="match status" value="1"/>
</dbReference>
<dbReference type="Pfam" id="PF13527">
    <property type="entry name" value="Acetyltransf_9"/>
    <property type="match status" value="1"/>
</dbReference>
<dbReference type="PROSITE" id="PS51186">
    <property type="entry name" value="GNAT"/>
    <property type="match status" value="1"/>
</dbReference>
<evidence type="ECO:0000313" key="2">
    <source>
        <dbReference type="EMBL" id="HFI91662.1"/>
    </source>
</evidence>
<dbReference type="AlphaFoldDB" id="A0A7V2ZKK0"/>
<proteinExistence type="predicted"/>
<comment type="caution">
    <text evidence="2">The sequence shown here is derived from an EMBL/GenBank/DDBJ whole genome shotgun (WGS) entry which is preliminary data.</text>
</comment>
<keyword evidence="2" id="KW-0808">Transferase</keyword>
<dbReference type="PANTHER" id="PTHR37817">
    <property type="entry name" value="N-ACETYLTRANSFERASE EIS"/>
    <property type="match status" value="1"/>
</dbReference>
<dbReference type="EMBL" id="DSUJ01000008">
    <property type="protein sequence ID" value="HFI91662.1"/>
    <property type="molecule type" value="Genomic_DNA"/>
</dbReference>
<dbReference type="InterPro" id="IPR000182">
    <property type="entry name" value="GNAT_dom"/>
</dbReference>
<dbReference type="GO" id="GO:0030649">
    <property type="term" value="P:aminoglycoside antibiotic catabolic process"/>
    <property type="evidence" value="ECO:0007669"/>
    <property type="project" value="TreeGrafter"/>
</dbReference>
<feature type="domain" description="N-acetyltransferase" evidence="1">
    <location>
        <begin position="18"/>
        <end position="163"/>
    </location>
</feature>
<organism evidence="2">
    <name type="scientific">Ignavibacterium album</name>
    <dbReference type="NCBI Taxonomy" id="591197"/>
    <lineage>
        <taxon>Bacteria</taxon>
        <taxon>Pseudomonadati</taxon>
        <taxon>Ignavibacteriota</taxon>
        <taxon>Ignavibacteria</taxon>
        <taxon>Ignavibacteriales</taxon>
        <taxon>Ignavibacteriaceae</taxon>
        <taxon>Ignavibacterium</taxon>
    </lineage>
</organism>
<sequence length="322" mass="38132">MNGLIRKVNILKNMEEKIEIRGCKNREELVRVVELCDKAFDKTPYEYFERHVLKDKTLSPEDTRILLLNDEIISSVQVFPRKMYLKSETIEFCGIGNVATLPEKRRLGYAELVMKDAIDYMNKLNARFSLLTTTINKYYEKFGYRTLTRELYTIDDVMPSDQKGIRTFSFNTDFEKVKHIYEFYNQNSIGPICRDNNYWISQFDFCGEDAELFLISETDNEIKAYIRAVKETDKIKLLEFAALSEYSNNFQMLLQSLASRTGIIKFEIFLSESEKEKLNAHNYSKKIDFDLMILFLDNMLNENYETMLMKHNNITFWLSDFF</sequence>
<dbReference type="CDD" id="cd04301">
    <property type="entry name" value="NAT_SF"/>
    <property type="match status" value="1"/>
</dbReference>
<reference evidence="2" key="1">
    <citation type="journal article" date="2020" name="mSystems">
        <title>Genome- and Community-Level Interaction Insights into Carbon Utilization and Element Cycling Functions of Hydrothermarchaeota in Hydrothermal Sediment.</title>
        <authorList>
            <person name="Zhou Z."/>
            <person name="Liu Y."/>
            <person name="Xu W."/>
            <person name="Pan J."/>
            <person name="Luo Z.H."/>
            <person name="Li M."/>
        </authorList>
    </citation>
    <scope>NUCLEOTIDE SEQUENCE [LARGE SCALE GENOMIC DNA]</scope>
    <source>
        <strain evidence="2">SpSt-479</strain>
    </source>
</reference>